<organism evidence="2 3">
    <name type="scientific">Trichonephila inaurata madagascariensis</name>
    <dbReference type="NCBI Taxonomy" id="2747483"/>
    <lineage>
        <taxon>Eukaryota</taxon>
        <taxon>Metazoa</taxon>
        <taxon>Ecdysozoa</taxon>
        <taxon>Arthropoda</taxon>
        <taxon>Chelicerata</taxon>
        <taxon>Arachnida</taxon>
        <taxon>Araneae</taxon>
        <taxon>Araneomorphae</taxon>
        <taxon>Entelegynae</taxon>
        <taxon>Araneoidea</taxon>
        <taxon>Nephilidae</taxon>
        <taxon>Trichonephila</taxon>
        <taxon>Trichonephila inaurata</taxon>
    </lineage>
</organism>
<accession>A0A8X6Y8T4</accession>
<gene>
    <name evidence="2" type="ORF">TNIN_140741</name>
</gene>
<dbReference type="AlphaFoldDB" id="A0A8X6Y8T4"/>
<dbReference type="Proteomes" id="UP000886998">
    <property type="component" value="Unassembled WGS sequence"/>
</dbReference>
<evidence type="ECO:0000313" key="2">
    <source>
        <dbReference type="EMBL" id="GFY66954.1"/>
    </source>
</evidence>
<proteinExistence type="predicted"/>
<name>A0A8X6Y8T4_9ARAC</name>
<keyword evidence="3" id="KW-1185">Reference proteome</keyword>
<reference evidence="2" key="1">
    <citation type="submission" date="2020-08" db="EMBL/GenBank/DDBJ databases">
        <title>Multicomponent nature underlies the extraordinary mechanical properties of spider dragline silk.</title>
        <authorList>
            <person name="Kono N."/>
            <person name="Nakamura H."/>
            <person name="Mori M."/>
            <person name="Yoshida Y."/>
            <person name="Ohtoshi R."/>
            <person name="Malay A.D."/>
            <person name="Moran D.A.P."/>
            <person name="Tomita M."/>
            <person name="Numata K."/>
            <person name="Arakawa K."/>
        </authorList>
    </citation>
    <scope>NUCLEOTIDE SEQUENCE</scope>
</reference>
<dbReference type="EMBL" id="BMAV01016309">
    <property type="protein sequence ID" value="GFY66954.1"/>
    <property type="molecule type" value="Genomic_DNA"/>
</dbReference>
<evidence type="ECO:0000256" key="1">
    <source>
        <dbReference type="SAM" id="MobiDB-lite"/>
    </source>
</evidence>
<sequence>MTIKSDTCTRTIARAISFVSVSNGSGWSHERGRSGRKTGSSNEKGGAPAIPYTTVTQTNESQNYNRYPEYVHIEWEESQLSENEMKWDPIWPFLFFDWDVF</sequence>
<protein>
    <submittedName>
        <fullName evidence="2">Uncharacterized protein</fullName>
    </submittedName>
</protein>
<feature type="region of interest" description="Disordered" evidence="1">
    <location>
        <begin position="23"/>
        <end position="51"/>
    </location>
</feature>
<comment type="caution">
    <text evidence="2">The sequence shown here is derived from an EMBL/GenBank/DDBJ whole genome shotgun (WGS) entry which is preliminary data.</text>
</comment>
<evidence type="ECO:0000313" key="3">
    <source>
        <dbReference type="Proteomes" id="UP000886998"/>
    </source>
</evidence>
<dbReference type="OrthoDB" id="10307173at2759"/>